<organism evidence="1 2">
    <name type="scientific">Vitis vinifera</name>
    <name type="common">Grape</name>
    <dbReference type="NCBI Taxonomy" id="29760"/>
    <lineage>
        <taxon>Eukaryota</taxon>
        <taxon>Viridiplantae</taxon>
        <taxon>Streptophyta</taxon>
        <taxon>Embryophyta</taxon>
        <taxon>Tracheophyta</taxon>
        <taxon>Spermatophyta</taxon>
        <taxon>Magnoliopsida</taxon>
        <taxon>eudicotyledons</taxon>
        <taxon>Gunneridae</taxon>
        <taxon>Pentapetalae</taxon>
        <taxon>rosids</taxon>
        <taxon>Vitales</taxon>
        <taxon>Vitaceae</taxon>
        <taxon>Viteae</taxon>
        <taxon>Vitis</taxon>
    </lineage>
</organism>
<evidence type="ECO:0008006" key="3">
    <source>
        <dbReference type="Google" id="ProtNLM"/>
    </source>
</evidence>
<name>A0A438I5B1_VITVI</name>
<sequence length="193" mass="22045">MAKVILSWVAQKLSVLVIQESSLLNGLEEKVNSIYLELDSLLREPSELEEFRGIAYDIEDVIDDPTLKSSATRRRSRVHKKLEQIKAKIYDVSRGPASYAFIPAQPVEEQNIAITVVSPVIDKLTALLAQLSFVLNICNWVLHHRRKQFKWKGTIRTVITAFDKLWSQLRLGMELDAINARIQDISESLWTNS</sequence>
<gene>
    <name evidence="1" type="ORF">CK203_030183</name>
</gene>
<dbReference type="EMBL" id="QGNW01000141">
    <property type="protein sequence ID" value="RVW91867.1"/>
    <property type="molecule type" value="Genomic_DNA"/>
</dbReference>
<dbReference type="Proteomes" id="UP000288805">
    <property type="component" value="Unassembled WGS sequence"/>
</dbReference>
<evidence type="ECO:0000313" key="2">
    <source>
        <dbReference type="Proteomes" id="UP000288805"/>
    </source>
</evidence>
<comment type="caution">
    <text evidence="1">The sequence shown here is derived from an EMBL/GenBank/DDBJ whole genome shotgun (WGS) entry which is preliminary data.</text>
</comment>
<accession>A0A438I5B1</accession>
<protein>
    <recommendedName>
        <fullName evidence="3">Rx N-terminal domain-containing protein</fullName>
    </recommendedName>
</protein>
<dbReference type="AlphaFoldDB" id="A0A438I5B1"/>
<evidence type="ECO:0000313" key="1">
    <source>
        <dbReference type="EMBL" id="RVW91867.1"/>
    </source>
</evidence>
<proteinExistence type="predicted"/>
<reference evidence="1 2" key="1">
    <citation type="journal article" date="2018" name="PLoS Genet.">
        <title>Population sequencing reveals clonal diversity and ancestral inbreeding in the grapevine cultivar Chardonnay.</title>
        <authorList>
            <person name="Roach M.J."/>
            <person name="Johnson D.L."/>
            <person name="Bohlmann J."/>
            <person name="van Vuuren H.J."/>
            <person name="Jones S.J."/>
            <person name="Pretorius I.S."/>
            <person name="Schmidt S.A."/>
            <person name="Borneman A.R."/>
        </authorList>
    </citation>
    <scope>NUCLEOTIDE SEQUENCE [LARGE SCALE GENOMIC DNA]</scope>
    <source>
        <strain evidence="2">cv. Chardonnay</strain>
        <tissue evidence="1">Leaf</tissue>
    </source>
</reference>